<feature type="chain" id="PRO_5045771097" description="Lipoprotein" evidence="2">
    <location>
        <begin position="29"/>
        <end position="77"/>
    </location>
</feature>
<proteinExistence type="predicted"/>
<keyword evidence="4" id="KW-1185">Reference proteome</keyword>
<evidence type="ECO:0000256" key="1">
    <source>
        <dbReference type="SAM" id="MobiDB-lite"/>
    </source>
</evidence>
<protein>
    <recommendedName>
        <fullName evidence="5">Lipoprotein</fullName>
    </recommendedName>
</protein>
<evidence type="ECO:0000313" key="4">
    <source>
        <dbReference type="Proteomes" id="UP001596052"/>
    </source>
</evidence>
<evidence type="ECO:0000313" key="3">
    <source>
        <dbReference type="EMBL" id="MFC5456653.1"/>
    </source>
</evidence>
<gene>
    <name evidence="3" type="ORF">ACFQDI_17440</name>
</gene>
<feature type="signal peptide" evidence="2">
    <location>
        <begin position="1"/>
        <end position="28"/>
    </location>
</feature>
<reference evidence="4" key="1">
    <citation type="journal article" date="2019" name="Int. J. Syst. Evol. Microbiol.">
        <title>The Global Catalogue of Microorganisms (GCM) 10K type strain sequencing project: providing services to taxonomists for standard genome sequencing and annotation.</title>
        <authorList>
            <consortium name="The Broad Institute Genomics Platform"/>
            <consortium name="The Broad Institute Genome Sequencing Center for Infectious Disease"/>
            <person name="Wu L."/>
            <person name="Ma J."/>
        </authorList>
    </citation>
    <scope>NUCLEOTIDE SEQUENCE [LARGE SCALE GENOMIC DNA]</scope>
    <source>
        <strain evidence="4">CGMCC 4.1469</strain>
    </source>
</reference>
<feature type="compositionally biased region" description="Polar residues" evidence="1">
    <location>
        <begin position="53"/>
        <end position="65"/>
    </location>
</feature>
<organism evidence="3 4">
    <name type="scientific">Prosthecobacter fluviatilis</name>
    <dbReference type="NCBI Taxonomy" id="445931"/>
    <lineage>
        <taxon>Bacteria</taxon>
        <taxon>Pseudomonadati</taxon>
        <taxon>Verrucomicrobiota</taxon>
        <taxon>Verrucomicrobiia</taxon>
        <taxon>Verrucomicrobiales</taxon>
        <taxon>Verrucomicrobiaceae</taxon>
        <taxon>Prosthecobacter</taxon>
    </lineage>
</organism>
<accession>A0ABW0KV82</accession>
<dbReference type="EMBL" id="JBHSMQ010000006">
    <property type="protein sequence ID" value="MFC5456653.1"/>
    <property type="molecule type" value="Genomic_DNA"/>
</dbReference>
<feature type="region of interest" description="Disordered" evidence="1">
    <location>
        <begin position="53"/>
        <end position="77"/>
    </location>
</feature>
<sequence>MKSPRARFCLRCAAVCSSLGLLIGCAWFAHKQANPAMMPGSKSGPILMPGSKSFTGGTSITSGALQTDKPLLPPGKP</sequence>
<dbReference type="Proteomes" id="UP001596052">
    <property type="component" value="Unassembled WGS sequence"/>
</dbReference>
<name>A0ABW0KV82_9BACT</name>
<evidence type="ECO:0008006" key="5">
    <source>
        <dbReference type="Google" id="ProtNLM"/>
    </source>
</evidence>
<keyword evidence="2" id="KW-0732">Signal</keyword>
<dbReference type="RefSeq" id="WP_377169104.1">
    <property type="nucleotide sequence ID" value="NZ_JBHSMQ010000006.1"/>
</dbReference>
<dbReference type="PROSITE" id="PS51257">
    <property type="entry name" value="PROKAR_LIPOPROTEIN"/>
    <property type="match status" value="1"/>
</dbReference>
<comment type="caution">
    <text evidence="3">The sequence shown here is derived from an EMBL/GenBank/DDBJ whole genome shotgun (WGS) entry which is preliminary data.</text>
</comment>
<evidence type="ECO:0000256" key="2">
    <source>
        <dbReference type="SAM" id="SignalP"/>
    </source>
</evidence>